<dbReference type="SUPFAM" id="SSF55729">
    <property type="entry name" value="Acyl-CoA N-acyltransferases (Nat)"/>
    <property type="match status" value="1"/>
</dbReference>
<protein>
    <submittedName>
        <fullName evidence="2">GNAT family N-acetyltransferase</fullName>
    </submittedName>
</protein>
<dbReference type="InterPro" id="IPR000182">
    <property type="entry name" value="GNAT_dom"/>
</dbReference>
<gene>
    <name evidence="2" type="ORF">GF068_38445</name>
</gene>
<dbReference type="Pfam" id="PF00583">
    <property type="entry name" value="Acetyltransf_1"/>
    <property type="match status" value="1"/>
</dbReference>
<name>A0A6N7QA55_9BACT</name>
<dbReference type="CDD" id="cd04301">
    <property type="entry name" value="NAT_SF"/>
    <property type="match status" value="1"/>
</dbReference>
<dbReference type="InterPro" id="IPR016181">
    <property type="entry name" value="Acyl_CoA_acyltransferase"/>
</dbReference>
<evidence type="ECO:0000259" key="1">
    <source>
        <dbReference type="PROSITE" id="PS51186"/>
    </source>
</evidence>
<dbReference type="AlphaFoldDB" id="A0A6N7QA55"/>
<comment type="caution">
    <text evidence="2">The sequence shown here is derived from an EMBL/GenBank/DDBJ whole genome shotgun (WGS) entry which is preliminary data.</text>
</comment>
<dbReference type="PROSITE" id="PS51186">
    <property type="entry name" value="GNAT"/>
    <property type="match status" value="1"/>
</dbReference>
<organism evidence="2 3">
    <name type="scientific">Polyangium spumosum</name>
    <dbReference type="NCBI Taxonomy" id="889282"/>
    <lineage>
        <taxon>Bacteria</taxon>
        <taxon>Pseudomonadati</taxon>
        <taxon>Myxococcota</taxon>
        <taxon>Polyangia</taxon>
        <taxon>Polyangiales</taxon>
        <taxon>Polyangiaceae</taxon>
        <taxon>Polyangium</taxon>
    </lineage>
</organism>
<reference evidence="2 3" key="1">
    <citation type="submission" date="2019-10" db="EMBL/GenBank/DDBJ databases">
        <title>A soil myxobacterium in the family Polyangiaceae.</title>
        <authorList>
            <person name="Li Y."/>
            <person name="Wang J."/>
        </authorList>
    </citation>
    <scope>NUCLEOTIDE SEQUENCE [LARGE SCALE GENOMIC DNA]</scope>
    <source>
        <strain evidence="2 3">DSM 14734</strain>
    </source>
</reference>
<keyword evidence="3" id="KW-1185">Reference proteome</keyword>
<dbReference type="Proteomes" id="UP000440224">
    <property type="component" value="Unassembled WGS sequence"/>
</dbReference>
<dbReference type="EMBL" id="WJIE01000020">
    <property type="protein sequence ID" value="MRG97761.1"/>
    <property type="molecule type" value="Genomic_DNA"/>
</dbReference>
<sequence length="215" mass="24051">MQYDRGYHEARELEDGRVVRLRCIRPEDRDALVRAFGKLSRESRYRRFLADMPFLSPAMARYLTEVDGSDHVAIIATADSLDLKEEEGVGVARFLRLPEEPDVAEAAVTVIDAYQGKGLGRILLDVISRAARERGIRVFRSTVLVSNAPMRRLLDEAGGIVRSDDGETIVVDTPLEEPRPSWSDLAIFRVLRAAAEATRDALLGEADDRGEVDER</sequence>
<dbReference type="RefSeq" id="WP_153824540.1">
    <property type="nucleotide sequence ID" value="NZ_WJIE01000020.1"/>
</dbReference>
<feature type="domain" description="N-acetyltransferase" evidence="1">
    <location>
        <begin position="19"/>
        <end position="180"/>
    </location>
</feature>
<dbReference type="GO" id="GO:0016747">
    <property type="term" value="F:acyltransferase activity, transferring groups other than amino-acyl groups"/>
    <property type="evidence" value="ECO:0007669"/>
    <property type="project" value="InterPro"/>
</dbReference>
<dbReference type="Gene3D" id="3.40.630.30">
    <property type="match status" value="1"/>
</dbReference>
<evidence type="ECO:0000313" key="3">
    <source>
        <dbReference type="Proteomes" id="UP000440224"/>
    </source>
</evidence>
<keyword evidence="2" id="KW-0808">Transferase</keyword>
<dbReference type="OrthoDB" id="9807426at2"/>
<evidence type="ECO:0000313" key="2">
    <source>
        <dbReference type="EMBL" id="MRG97761.1"/>
    </source>
</evidence>
<proteinExistence type="predicted"/>
<accession>A0A6N7QA55</accession>